<dbReference type="Proteomes" id="UP001277761">
    <property type="component" value="Unassembled WGS sequence"/>
</dbReference>
<feature type="domain" description="Nicotinate phosphoribosyltransferase N-terminal" evidence="10">
    <location>
        <begin position="4"/>
        <end position="127"/>
    </location>
</feature>
<dbReference type="InterPro" id="IPR000868">
    <property type="entry name" value="Isochorismatase-like_dom"/>
</dbReference>
<dbReference type="Gene3D" id="3.20.20.70">
    <property type="entry name" value="Aldolase class I"/>
    <property type="match status" value="1"/>
</dbReference>
<evidence type="ECO:0000256" key="7">
    <source>
        <dbReference type="ARBA" id="ARBA00022679"/>
    </source>
</evidence>
<dbReference type="InterPro" id="IPR036380">
    <property type="entry name" value="Isochorismatase-like_sf"/>
</dbReference>
<dbReference type="InterPro" id="IPR036068">
    <property type="entry name" value="Nicotinate_pribotase-like_C"/>
</dbReference>
<feature type="domain" description="Isochorismatase-like" evidence="9">
    <location>
        <begin position="439"/>
        <end position="616"/>
    </location>
</feature>
<comment type="catalytic activity">
    <reaction evidence="8">
        <text>5-phospho-alpha-D-ribose 1-diphosphate + nicotinate + ATP + H2O = nicotinate beta-D-ribonucleotide + ADP + phosphate + diphosphate</text>
        <dbReference type="Rhea" id="RHEA:36163"/>
        <dbReference type="ChEBI" id="CHEBI:15377"/>
        <dbReference type="ChEBI" id="CHEBI:30616"/>
        <dbReference type="ChEBI" id="CHEBI:32544"/>
        <dbReference type="ChEBI" id="CHEBI:33019"/>
        <dbReference type="ChEBI" id="CHEBI:43474"/>
        <dbReference type="ChEBI" id="CHEBI:57502"/>
        <dbReference type="ChEBI" id="CHEBI:58017"/>
        <dbReference type="ChEBI" id="CHEBI:456216"/>
        <dbReference type="EC" id="6.3.4.21"/>
    </reaction>
</comment>
<dbReference type="Gene3D" id="3.20.140.10">
    <property type="entry name" value="nicotinate phosphoribosyltransferase"/>
    <property type="match status" value="1"/>
</dbReference>
<dbReference type="GO" id="GO:0004516">
    <property type="term" value="F:nicotinate phosphoribosyltransferase activity"/>
    <property type="evidence" value="ECO:0007669"/>
    <property type="project" value="UniProtKB-EC"/>
</dbReference>
<evidence type="ECO:0000313" key="11">
    <source>
        <dbReference type="EMBL" id="MDX8152934.1"/>
    </source>
</evidence>
<keyword evidence="7" id="KW-0808">Transferase</keyword>
<keyword evidence="4" id="KW-0597">Phosphoprotein</keyword>
<dbReference type="SUPFAM" id="SSF54675">
    <property type="entry name" value="Nicotinate/Quinolinate PRTase N-terminal domain-like"/>
    <property type="match status" value="1"/>
</dbReference>
<protein>
    <recommendedName>
        <fullName evidence="3">nicotinate phosphoribosyltransferase</fullName>
        <ecNumber evidence="3">6.3.4.21</ecNumber>
    </recommendedName>
</protein>
<dbReference type="NCBIfam" id="TIGR01513">
    <property type="entry name" value="NAPRTase_put"/>
    <property type="match status" value="1"/>
</dbReference>
<dbReference type="InterPro" id="IPR013785">
    <property type="entry name" value="Aldolase_TIM"/>
</dbReference>
<dbReference type="SUPFAM" id="SSF51690">
    <property type="entry name" value="Nicotinate/Quinolinate PRTase C-terminal domain-like"/>
    <property type="match status" value="1"/>
</dbReference>
<evidence type="ECO:0000256" key="8">
    <source>
        <dbReference type="ARBA" id="ARBA00048668"/>
    </source>
</evidence>
<dbReference type="GO" id="GO:0016757">
    <property type="term" value="F:glycosyltransferase activity"/>
    <property type="evidence" value="ECO:0007669"/>
    <property type="project" value="UniProtKB-KW"/>
</dbReference>
<dbReference type="Pfam" id="PF00857">
    <property type="entry name" value="Isochorismatase"/>
    <property type="match status" value="1"/>
</dbReference>
<dbReference type="SUPFAM" id="SSF52499">
    <property type="entry name" value="Isochorismatase-like hydrolases"/>
    <property type="match status" value="1"/>
</dbReference>
<dbReference type="EMBL" id="JAXAVX010000009">
    <property type="protein sequence ID" value="MDX8152934.1"/>
    <property type="molecule type" value="Genomic_DNA"/>
</dbReference>
<sequence length="620" mass="65152">MSVLRTDLYTLTMADGFVRHGRDDLVSFEVVVRRRSEDRPWVMLAGVQEAVTALRELRADPDELAWLRQDGRFSAALLARLAALRFTGTAWALPEGTCLPAEVPLLRITAPRVEATLVEPVVLAALNYGTRIATNAAGIVAAAGGRPVQDFSLRRLDGPEAGLATARAAWLAGFAGTALPEAGARYGIPTLGTMAHHQVLARGEDHEQDAFAEALRDHPGTTLLVDSFDVDRGVARAIAAAQEVGVPLAAIRIDSGDLAEEARRARAALDAAGQGATRIVLSGDLDAAAISSIVGAGAPVDAFGVGTRLRSGEPLGGVYKLCAQHDEPDPLRRWVMKRSPGKETDPGVHGVARVVAGDVVGHRIHLAHEAQPGTALMRPVLRRGAPVPGALDLDAARERAARERELAGRATFAPVVRSAQLLALRERLARPATLRPDDALVVVDVQHDFLPGGALGVPTGDRVLAPIARLLRAAREGGATIVASRDWHPADHVSFAERGGPWPPHCVAGTPGAELHPSLDLAGATVVSKAEDRDRDAYSAFDGTGLLELLRERRVRRVVVCGLATDYCVRATALDALDGGLAVAVATDAIAAVEVSPGDGDRTLAELREAGASLVTAPPA</sequence>
<accession>A0ABU4VM68</accession>
<comment type="caution">
    <text evidence="11">The sequence shown here is derived from an EMBL/GenBank/DDBJ whole genome shotgun (WGS) entry which is preliminary data.</text>
</comment>
<dbReference type="InterPro" id="IPR040727">
    <property type="entry name" value="NAPRTase_N"/>
</dbReference>
<keyword evidence="6" id="KW-0662">Pyridine nucleotide biosynthesis</keyword>
<dbReference type="PANTHER" id="PTHR11098">
    <property type="entry name" value="NICOTINATE PHOSPHORIBOSYLTRANSFERASE"/>
    <property type="match status" value="1"/>
</dbReference>
<evidence type="ECO:0000259" key="10">
    <source>
        <dbReference type="Pfam" id="PF17767"/>
    </source>
</evidence>
<keyword evidence="5 11" id="KW-0436">Ligase</keyword>
<evidence type="ECO:0000256" key="6">
    <source>
        <dbReference type="ARBA" id="ARBA00022642"/>
    </source>
</evidence>
<dbReference type="PANTHER" id="PTHR11098:SF1">
    <property type="entry name" value="NICOTINATE PHOSPHORIBOSYLTRANSFERASE"/>
    <property type="match status" value="1"/>
</dbReference>
<organism evidence="11 12">
    <name type="scientific">Patulibacter brassicae</name>
    <dbReference type="NCBI Taxonomy" id="1705717"/>
    <lineage>
        <taxon>Bacteria</taxon>
        <taxon>Bacillati</taxon>
        <taxon>Actinomycetota</taxon>
        <taxon>Thermoleophilia</taxon>
        <taxon>Solirubrobacterales</taxon>
        <taxon>Patulibacteraceae</taxon>
        <taxon>Patulibacter</taxon>
    </lineage>
</organism>
<comment type="similarity">
    <text evidence="2">Belongs to the NAPRTase family.</text>
</comment>
<keyword evidence="12" id="KW-1185">Reference proteome</keyword>
<evidence type="ECO:0000259" key="9">
    <source>
        <dbReference type="Pfam" id="PF00857"/>
    </source>
</evidence>
<evidence type="ECO:0000256" key="3">
    <source>
        <dbReference type="ARBA" id="ARBA00013236"/>
    </source>
</evidence>
<dbReference type="InterPro" id="IPR007229">
    <property type="entry name" value="Nic_PRibTrfase-Fam"/>
</dbReference>
<proteinExistence type="inferred from homology"/>
<reference evidence="11 12" key="1">
    <citation type="submission" date="2023-11" db="EMBL/GenBank/DDBJ databases">
        <authorList>
            <person name="Xu M."/>
            <person name="Jiang T."/>
        </authorList>
    </citation>
    <scope>NUCLEOTIDE SEQUENCE [LARGE SCALE GENOMIC DNA]</scope>
    <source>
        <strain evidence="11 12">SD</strain>
    </source>
</reference>
<evidence type="ECO:0000256" key="1">
    <source>
        <dbReference type="ARBA" id="ARBA00004952"/>
    </source>
</evidence>
<gene>
    <name evidence="11" type="ORF">SK069_15150</name>
</gene>
<keyword evidence="11" id="KW-0328">Glycosyltransferase</keyword>
<evidence type="ECO:0000256" key="2">
    <source>
        <dbReference type="ARBA" id="ARBA00010897"/>
    </source>
</evidence>
<dbReference type="Pfam" id="PF17767">
    <property type="entry name" value="NAPRTase_N"/>
    <property type="match status" value="1"/>
</dbReference>
<dbReference type="NCBIfam" id="NF009131">
    <property type="entry name" value="PRK12484.1"/>
    <property type="match status" value="1"/>
</dbReference>
<dbReference type="Gene3D" id="3.40.50.850">
    <property type="entry name" value="Isochorismatase-like"/>
    <property type="match status" value="1"/>
</dbReference>
<comment type="pathway">
    <text evidence="1">Cofactor biosynthesis; NAD(+) biosynthesis; nicotinate D-ribonucleotide from nicotinate: step 1/1.</text>
</comment>
<evidence type="ECO:0000256" key="5">
    <source>
        <dbReference type="ARBA" id="ARBA00022598"/>
    </source>
</evidence>
<evidence type="ECO:0000256" key="4">
    <source>
        <dbReference type="ARBA" id="ARBA00022553"/>
    </source>
</evidence>
<dbReference type="InterPro" id="IPR006405">
    <property type="entry name" value="Nic_PRibTrfase_pncB"/>
</dbReference>
<dbReference type="EC" id="6.3.4.21" evidence="3"/>
<evidence type="ECO:0000313" key="12">
    <source>
        <dbReference type="Proteomes" id="UP001277761"/>
    </source>
</evidence>
<name>A0ABU4VM68_9ACTN</name>
<dbReference type="RefSeq" id="WP_319955085.1">
    <property type="nucleotide sequence ID" value="NZ_JAXAVX010000009.1"/>
</dbReference>